<comment type="caution">
    <text evidence="2">The sequence shown here is derived from an EMBL/GenBank/DDBJ whole genome shotgun (WGS) entry which is preliminary data.</text>
</comment>
<dbReference type="Pfam" id="PF00271">
    <property type="entry name" value="Helicase_C"/>
    <property type="match status" value="1"/>
</dbReference>
<evidence type="ECO:0000313" key="2">
    <source>
        <dbReference type="EMBL" id="GKT35539.1"/>
    </source>
</evidence>
<evidence type="ECO:0000313" key="3">
    <source>
        <dbReference type="Proteomes" id="UP001057375"/>
    </source>
</evidence>
<dbReference type="EMBL" id="BQXS01011009">
    <property type="protein sequence ID" value="GKT35539.1"/>
    <property type="molecule type" value="Genomic_DNA"/>
</dbReference>
<keyword evidence="3" id="KW-1185">Reference proteome</keyword>
<name>A0ABQ5KSU6_9EUKA</name>
<dbReference type="PROSITE" id="PS51194">
    <property type="entry name" value="HELICASE_CTER"/>
    <property type="match status" value="1"/>
</dbReference>
<dbReference type="PANTHER" id="PTHR47958">
    <property type="entry name" value="ATP-DEPENDENT RNA HELICASE DBP3"/>
    <property type="match status" value="1"/>
</dbReference>
<dbReference type="InterPro" id="IPR001650">
    <property type="entry name" value="Helicase_C-like"/>
</dbReference>
<proteinExistence type="predicted"/>
<feature type="domain" description="Helicase C-terminal" evidence="1">
    <location>
        <begin position="129"/>
        <end position="291"/>
    </location>
</feature>
<accession>A0ABQ5KSU6</accession>
<dbReference type="SMART" id="SM00490">
    <property type="entry name" value="HELICc"/>
    <property type="match status" value="1"/>
</dbReference>
<dbReference type="CDD" id="cd18787">
    <property type="entry name" value="SF2_C_DEAD"/>
    <property type="match status" value="1"/>
</dbReference>
<dbReference type="Proteomes" id="UP001057375">
    <property type="component" value="Unassembled WGS sequence"/>
</dbReference>
<gene>
    <name evidence="2" type="ORF">ADUPG1_008682</name>
</gene>
<sequence length="298" mass="34442">SAGSASTSVSVDVAQYLHVFPRASGVKERVRVMLNILNRKWEGHIFHEDPSVTQKDEDVAEFYQEAMEKEQEEEKGGEERLEGEKEFLVDRAASVLNPFEADWKGSLSAQQLQIIQKEQFDEEKEKEEQMKKEYLETFSFSPFPCLVFVNTRENCDIVKKEIRRMSDFRCESFHGMKTQTDRERLLRDFRAQRFDILVSTDVLGRGIDISGIGLVFNYDLPQNIETYTHRIGRTGRAGKKGESHTFISMDLKGQSRGKMGKDIVDFSLLRQIVRRVDRGVGYVPVELKKALQKQYIIE</sequence>
<dbReference type="SUPFAM" id="SSF52540">
    <property type="entry name" value="P-loop containing nucleoside triphosphate hydrolases"/>
    <property type="match status" value="1"/>
</dbReference>
<evidence type="ECO:0000259" key="1">
    <source>
        <dbReference type="PROSITE" id="PS51194"/>
    </source>
</evidence>
<protein>
    <recommendedName>
        <fullName evidence="1">Helicase C-terminal domain-containing protein</fullName>
    </recommendedName>
</protein>
<reference evidence="2" key="1">
    <citation type="submission" date="2022-03" db="EMBL/GenBank/DDBJ databases">
        <title>Draft genome sequence of Aduncisulcus paluster, a free-living microaerophilic Fornicata.</title>
        <authorList>
            <person name="Yuyama I."/>
            <person name="Kume K."/>
            <person name="Tamura T."/>
            <person name="Inagaki Y."/>
            <person name="Hashimoto T."/>
        </authorList>
    </citation>
    <scope>NUCLEOTIDE SEQUENCE</scope>
    <source>
        <strain evidence="2">NY0171</strain>
    </source>
</reference>
<dbReference type="InterPro" id="IPR027417">
    <property type="entry name" value="P-loop_NTPase"/>
</dbReference>
<organism evidence="2 3">
    <name type="scientific">Aduncisulcus paluster</name>
    <dbReference type="NCBI Taxonomy" id="2918883"/>
    <lineage>
        <taxon>Eukaryota</taxon>
        <taxon>Metamonada</taxon>
        <taxon>Carpediemonas-like organisms</taxon>
        <taxon>Aduncisulcus</taxon>
    </lineage>
</organism>
<dbReference type="Gene3D" id="3.40.50.300">
    <property type="entry name" value="P-loop containing nucleotide triphosphate hydrolases"/>
    <property type="match status" value="1"/>
</dbReference>
<feature type="non-terminal residue" evidence="2">
    <location>
        <position position="1"/>
    </location>
</feature>